<evidence type="ECO:0000256" key="1">
    <source>
        <dbReference type="ARBA" id="ARBA00022448"/>
    </source>
</evidence>
<gene>
    <name evidence="9 10" type="primary">kdpA</name>
    <name evidence="10" type="ORF">ICL07_14105</name>
</gene>
<comment type="subunit">
    <text evidence="9">The system is composed of three essential subunits: KdpA, KdpB and KdpC.</text>
</comment>
<organism evidence="10 11">
    <name type="scientific">Chitinophaga qingshengii</name>
    <dbReference type="NCBI Taxonomy" id="1569794"/>
    <lineage>
        <taxon>Bacteria</taxon>
        <taxon>Pseudomonadati</taxon>
        <taxon>Bacteroidota</taxon>
        <taxon>Chitinophagia</taxon>
        <taxon>Chitinophagales</taxon>
        <taxon>Chitinophagaceae</taxon>
        <taxon>Chitinophaga</taxon>
    </lineage>
</organism>
<sequence>MTTEILGVIATYGLTLLLAWPLARYIVKVFNGEKTWSDFMAPLERLFFKISGINPKEEMTWKEHLKALLTINLVWFVYAFFMLMFQDKLPLNPDGNPGQSADLAFNTAISFLVNCNLQHYSGETGVTYLTQLFVLAFLQFVSAATGIAALIVVFKAFKEKSTTKLGNFWDIFLKTNTRLLLPLCIVIAIILAFNGTPASYDGKDTVVTMQGDTVNVSRGPAAGFVAIKHLGTNGGGWFGVNSAHPLENPNYVTWMTEMVAQVVIPIAMVFALGMFVNRRKFAYVIFGVMTIGMLCLLIPTMTAEINGNPAIAHMGIQQATGAMEGKEVRFGPAATGYWSTVTTIISTGSICGFHDSTMPMTGLMELLAMMLNCFYGGCGVGILNYYIFIIIAVFISGLMVGRTPELMGHKLEAREVKIAAIITLLSPFLILAGTALSSWVLAHHPEANWAVKPSAWLNNPGYHGFSEMLYEYTSSNANNGSGFEGLGDGNVFWNVTTGFVLILGRFLPIIGPVAIAGLMASKKFIPESAGTLRTDSITFGAMTFAVIVILTALAYFPALALGPIAEYFSLYR</sequence>
<evidence type="ECO:0000256" key="8">
    <source>
        <dbReference type="ARBA" id="ARBA00023136"/>
    </source>
</evidence>
<keyword evidence="5 9" id="KW-0630">Potassium</keyword>
<keyword evidence="6 9" id="KW-1133">Transmembrane helix</keyword>
<keyword evidence="2 9" id="KW-1003">Cell membrane</keyword>
<comment type="function">
    <text evidence="9">Part of the high-affinity ATP-driven potassium transport (or Kdp) system, which catalyzes the hydrolysis of ATP coupled with the electrogenic transport of potassium into the cytoplasm. This subunit binds the extracellular potassium ions and delivers the ions to the membrane domain of KdpB through an intramembrane tunnel.</text>
</comment>
<evidence type="ECO:0000256" key="9">
    <source>
        <dbReference type="HAMAP-Rule" id="MF_00275"/>
    </source>
</evidence>
<dbReference type="RefSeq" id="WP_188088533.1">
    <property type="nucleotide sequence ID" value="NZ_JACVFC010000001.1"/>
</dbReference>
<comment type="caution">
    <text evidence="10">The sequence shown here is derived from an EMBL/GenBank/DDBJ whole genome shotgun (WGS) entry which is preliminary data.</text>
</comment>
<evidence type="ECO:0000313" key="11">
    <source>
        <dbReference type="Proteomes" id="UP000659124"/>
    </source>
</evidence>
<feature type="transmembrane region" description="Helical" evidence="9">
    <location>
        <begin position="65"/>
        <end position="85"/>
    </location>
</feature>
<dbReference type="PANTHER" id="PTHR30607:SF2">
    <property type="entry name" value="POTASSIUM-TRANSPORTING ATPASE POTASSIUM-BINDING SUBUNIT"/>
    <property type="match status" value="1"/>
</dbReference>
<feature type="transmembrane region" description="Helical" evidence="9">
    <location>
        <begin position="178"/>
        <end position="200"/>
    </location>
</feature>
<evidence type="ECO:0000256" key="7">
    <source>
        <dbReference type="ARBA" id="ARBA00023065"/>
    </source>
</evidence>
<dbReference type="NCBIfam" id="TIGR00680">
    <property type="entry name" value="kdpA"/>
    <property type="match status" value="1"/>
</dbReference>
<keyword evidence="1 9" id="KW-0813">Transport</keyword>
<feature type="transmembrane region" description="Helical" evidence="9">
    <location>
        <begin position="132"/>
        <end position="157"/>
    </location>
</feature>
<feature type="transmembrane region" description="Helical" evidence="9">
    <location>
        <begin position="539"/>
        <end position="565"/>
    </location>
</feature>
<dbReference type="PANTHER" id="PTHR30607">
    <property type="entry name" value="POTASSIUM-TRANSPORTING ATPASE A CHAIN"/>
    <property type="match status" value="1"/>
</dbReference>
<proteinExistence type="inferred from homology"/>
<dbReference type="Pfam" id="PF03814">
    <property type="entry name" value="KdpA"/>
    <property type="match status" value="1"/>
</dbReference>
<evidence type="ECO:0000256" key="2">
    <source>
        <dbReference type="ARBA" id="ARBA00022475"/>
    </source>
</evidence>
<comment type="subcellular location">
    <subcellularLocation>
        <location evidence="9">Cell membrane</location>
        <topology evidence="9">Multi-pass membrane protein</topology>
    </subcellularLocation>
</comment>
<dbReference type="PIRSF" id="PIRSF001294">
    <property type="entry name" value="K_ATPaseA"/>
    <property type="match status" value="1"/>
</dbReference>
<feature type="transmembrane region" description="Helical" evidence="9">
    <location>
        <begin position="491"/>
        <end position="518"/>
    </location>
</feature>
<feature type="transmembrane region" description="Helical" evidence="9">
    <location>
        <begin position="281"/>
        <end position="299"/>
    </location>
</feature>
<dbReference type="EMBL" id="JACVFC010000001">
    <property type="protein sequence ID" value="MBC9931515.1"/>
    <property type="molecule type" value="Genomic_DNA"/>
</dbReference>
<evidence type="ECO:0000256" key="3">
    <source>
        <dbReference type="ARBA" id="ARBA00022538"/>
    </source>
</evidence>
<keyword evidence="8 9" id="KW-0472">Membrane</keyword>
<dbReference type="Proteomes" id="UP000659124">
    <property type="component" value="Unassembled WGS sequence"/>
</dbReference>
<comment type="similarity">
    <text evidence="9">Belongs to the KdpA family.</text>
</comment>
<evidence type="ECO:0000256" key="4">
    <source>
        <dbReference type="ARBA" id="ARBA00022692"/>
    </source>
</evidence>
<evidence type="ECO:0000256" key="5">
    <source>
        <dbReference type="ARBA" id="ARBA00022958"/>
    </source>
</evidence>
<name>A0ABR7TNE7_9BACT</name>
<accession>A0ABR7TNE7</accession>
<keyword evidence="7 9" id="KW-0406">Ion transport</keyword>
<evidence type="ECO:0000256" key="6">
    <source>
        <dbReference type="ARBA" id="ARBA00022989"/>
    </source>
</evidence>
<protein>
    <recommendedName>
        <fullName evidence="9">Potassium-transporting ATPase potassium-binding subunit</fullName>
    </recommendedName>
    <alternativeName>
        <fullName evidence="9">ATP phosphohydrolase [potassium-transporting] A chain</fullName>
    </alternativeName>
    <alternativeName>
        <fullName evidence="9">Potassium-binding and translocating subunit A</fullName>
    </alternativeName>
    <alternativeName>
        <fullName evidence="9">Potassium-translocating ATPase A chain</fullName>
    </alternativeName>
</protein>
<keyword evidence="4 9" id="KW-0812">Transmembrane</keyword>
<feature type="transmembrane region" description="Helical" evidence="9">
    <location>
        <begin position="374"/>
        <end position="398"/>
    </location>
</feature>
<keyword evidence="11" id="KW-1185">Reference proteome</keyword>
<feature type="transmembrane region" description="Helical" evidence="9">
    <location>
        <begin position="418"/>
        <end position="442"/>
    </location>
</feature>
<feature type="transmembrane region" description="Helical" evidence="9">
    <location>
        <begin position="258"/>
        <end position="276"/>
    </location>
</feature>
<evidence type="ECO:0000313" key="10">
    <source>
        <dbReference type="EMBL" id="MBC9931515.1"/>
    </source>
</evidence>
<feature type="transmembrane region" description="Helical" evidence="9">
    <location>
        <begin position="6"/>
        <end position="27"/>
    </location>
</feature>
<dbReference type="HAMAP" id="MF_00275">
    <property type="entry name" value="KdpA"/>
    <property type="match status" value="1"/>
</dbReference>
<dbReference type="InterPro" id="IPR004623">
    <property type="entry name" value="KdpA"/>
</dbReference>
<keyword evidence="3 9" id="KW-0633">Potassium transport</keyword>
<reference evidence="10 11" key="1">
    <citation type="submission" date="2020-09" db="EMBL/GenBank/DDBJ databases">
        <title>Genome sequences of type strains of Chitinophaga qingshengii and Chitinophaga varians.</title>
        <authorList>
            <person name="Kittiwongwattana C."/>
        </authorList>
    </citation>
    <scope>NUCLEOTIDE SEQUENCE [LARGE SCALE GENOMIC DNA]</scope>
    <source>
        <strain evidence="10 11">JCM 30026</strain>
    </source>
</reference>